<organism evidence="3">
    <name type="scientific">viral metagenome</name>
    <dbReference type="NCBI Taxonomy" id="1070528"/>
    <lineage>
        <taxon>unclassified sequences</taxon>
        <taxon>metagenomes</taxon>
        <taxon>organismal metagenomes</taxon>
    </lineage>
</organism>
<name>A0A6M3XLD6_9ZZZZ</name>
<dbReference type="AlphaFoldDB" id="A0A6M3XLD6"/>
<proteinExistence type="predicted"/>
<dbReference type="EMBL" id="MT141459">
    <property type="protein sequence ID" value="QJA62010.1"/>
    <property type="molecule type" value="Genomic_DNA"/>
</dbReference>
<reference evidence="3" key="1">
    <citation type="submission" date="2020-03" db="EMBL/GenBank/DDBJ databases">
        <title>The deep terrestrial virosphere.</title>
        <authorList>
            <person name="Holmfeldt K."/>
            <person name="Nilsson E."/>
            <person name="Simone D."/>
            <person name="Lopez-Fernandez M."/>
            <person name="Wu X."/>
            <person name="de Brujin I."/>
            <person name="Lundin D."/>
            <person name="Andersson A."/>
            <person name="Bertilsson S."/>
            <person name="Dopson M."/>
        </authorList>
    </citation>
    <scope>NUCLEOTIDE SEQUENCE</scope>
    <source>
        <strain evidence="2">MM415B00842</strain>
        <strain evidence="3">TM448B01390</strain>
    </source>
</reference>
<evidence type="ECO:0000313" key="2">
    <source>
        <dbReference type="EMBL" id="QJA62010.1"/>
    </source>
</evidence>
<dbReference type="EMBL" id="MT144750">
    <property type="protein sequence ID" value="QJH98738.1"/>
    <property type="molecule type" value="Genomic_DNA"/>
</dbReference>
<sequence>MNKIIKGFLDQIEQGNNQYQFICGISHYIMELENKVKNLEEQKSRRNMQIRELKKKLEQYNESIDPNNHN</sequence>
<feature type="coiled-coil region" evidence="1">
    <location>
        <begin position="29"/>
        <end position="63"/>
    </location>
</feature>
<gene>
    <name evidence="2" type="ORF">MM415B00842_0031</name>
    <name evidence="3" type="ORF">TM448B01390_0018</name>
</gene>
<accession>A0A6M3XLD6</accession>
<evidence type="ECO:0000256" key="1">
    <source>
        <dbReference type="SAM" id="Coils"/>
    </source>
</evidence>
<keyword evidence="1" id="KW-0175">Coiled coil</keyword>
<evidence type="ECO:0000313" key="3">
    <source>
        <dbReference type="EMBL" id="QJH98738.1"/>
    </source>
</evidence>
<protein>
    <submittedName>
        <fullName evidence="3">Uncharacterized protein</fullName>
    </submittedName>
</protein>